<dbReference type="PROSITE" id="PS00344">
    <property type="entry name" value="GATA_ZN_FINGER_1"/>
    <property type="match status" value="1"/>
</dbReference>
<accession>A0AAP0EXT5</accession>
<dbReference type="GO" id="GO:0005634">
    <property type="term" value="C:nucleus"/>
    <property type="evidence" value="ECO:0007669"/>
    <property type="project" value="UniProtKB-SubCell"/>
</dbReference>
<proteinExistence type="inferred from homology"/>
<feature type="region of interest" description="Disordered" evidence="10">
    <location>
        <begin position="115"/>
        <end position="136"/>
    </location>
</feature>
<evidence type="ECO:0000256" key="4">
    <source>
        <dbReference type="ARBA" id="ARBA00022833"/>
    </source>
</evidence>
<feature type="region of interest" description="Disordered" evidence="10">
    <location>
        <begin position="153"/>
        <end position="177"/>
    </location>
</feature>
<evidence type="ECO:0000313" key="13">
    <source>
        <dbReference type="Proteomes" id="UP001419268"/>
    </source>
</evidence>
<keyword evidence="13" id="KW-1185">Reference proteome</keyword>
<evidence type="ECO:0000256" key="9">
    <source>
        <dbReference type="PROSITE-ProRule" id="PRU00094"/>
    </source>
</evidence>
<keyword evidence="4" id="KW-0862">Zinc</keyword>
<evidence type="ECO:0000256" key="8">
    <source>
        <dbReference type="ARBA" id="ARBA00024019"/>
    </source>
</evidence>
<dbReference type="AlphaFoldDB" id="A0AAP0EXT5"/>
<evidence type="ECO:0000256" key="3">
    <source>
        <dbReference type="ARBA" id="ARBA00022771"/>
    </source>
</evidence>
<dbReference type="Proteomes" id="UP001419268">
    <property type="component" value="Unassembled WGS sequence"/>
</dbReference>
<dbReference type="PANTHER" id="PTHR47255:SF4">
    <property type="entry name" value="GATA ZINC FINGER DOMAIN-CONTAINING PROTEIN 12"/>
    <property type="match status" value="1"/>
</dbReference>
<comment type="subcellular location">
    <subcellularLocation>
        <location evidence="1">Nucleus</location>
    </subcellularLocation>
</comment>
<dbReference type="CDD" id="cd00202">
    <property type="entry name" value="ZnF_GATA"/>
    <property type="match status" value="1"/>
</dbReference>
<dbReference type="FunFam" id="3.30.50.10:FF:000055">
    <property type="entry name" value="GATA transcription factor 21"/>
    <property type="match status" value="1"/>
</dbReference>
<dbReference type="EMBL" id="JBBNAG010000010">
    <property type="protein sequence ID" value="KAK9101284.1"/>
    <property type="molecule type" value="Genomic_DNA"/>
</dbReference>
<keyword evidence="6" id="KW-0804">Transcription</keyword>
<evidence type="ECO:0000259" key="11">
    <source>
        <dbReference type="PROSITE" id="PS50114"/>
    </source>
</evidence>
<evidence type="ECO:0000256" key="6">
    <source>
        <dbReference type="ARBA" id="ARBA00023163"/>
    </source>
</evidence>
<dbReference type="GO" id="GO:0008270">
    <property type="term" value="F:zinc ion binding"/>
    <property type="evidence" value="ECO:0007669"/>
    <property type="project" value="UniProtKB-KW"/>
</dbReference>
<evidence type="ECO:0000256" key="1">
    <source>
        <dbReference type="ARBA" id="ARBA00004123"/>
    </source>
</evidence>
<evidence type="ECO:0000256" key="5">
    <source>
        <dbReference type="ARBA" id="ARBA00023015"/>
    </source>
</evidence>
<feature type="compositionally biased region" description="Polar residues" evidence="10">
    <location>
        <begin position="125"/>
        <end position="135"/>
    </location>
</feature>
<evidence type="ECO:0000256" key="10">
    <source>
        <dbReference type="SAM" id="MobiDB-lite"/>
    </source>
</evidence>
<evidence type="ECO:0000256" key="2">
    <source>
        <dbReference type="ARBA" id="ARBA00022723"/>
    </source>
</evidence>
<keyword evidence="3 9" id="KW-0863">Zinc-finger</keyword>
<gene>
    <name evidence="12" type="ORF">Scep_024714</name>
</gene>
<comment type="similarity">
    <text evidence="8">Belongs to the type IV zinc-finger family. Class B subfamily.</text>
</comment>
<dbReference type="InterPro" id="IPR000679">
    <property type="entry name" value="Znf_GATA"/>
</dbReference>
<dbReference type="SMART" id="SM00401">
    <property type="entry name" value="ZnF_GATA"/>
    <property type="match status" value="1"/>
</dbReference>
<feature type="domain" description="GATA-type" evidence="11">
    <location>
        <begin position="180"/>
        <end position="212"/>
    </location>
</feature>
<dbReference type="SUPFAM" id="SSF57716">
    <property type="entry name" value="Glucocorticoid receptor-like (DNA-binding domain)"/>
    <property type="match status" value="1"/>
</dbReference>
<keyword evidence="2" id="KW-0479">Metal-binding</keyword>
<dbReference type="Gene3D" id="3.30.50.10">
    <property type="entry name" value="Erythroid Transcription Factor GATA-1, subunit A"/>
    <property type="match status" value="1"/>
</dbReference>
<protein>
    <recommendedName>
        <fullName evidence="11">GATA-type domain-containing protein</fullName>
    </recommendedName>
</protein>
<name>A0AAP0EXT5_9MAGN</name>
<comment type="caution">
    <text evidence="12">The sequence shown here is derived from an EMBL/GenBank/DDBJ whole genome shotgun (WGS) entry which is preliminary data.</text>
</comment>
<keyword evidence="7" id="KW-0539">Nucleus</keyword>
<dbReference type="InterPro" id="IPR052138">
    <property type="entry name" value="GATA_ZnFinger_Domain"/>
</dbReference>
<dbReference type="PANTHER" id="PTHR47255">
    <property type="entry name" value="GATA TRANSCRIPTION FACTOR 22-RELATED"/>
    <property type="match status" value="1"/>
</dbReference>
<dbReference type="InterPro" id="IPR013088">
    <property type="entry name" value="Znf_NHR/GATA"/>
</dbReference>
<dbReference type="GO" id="GO:0006355">
    <property type="term" value="P:regulation of DNA-templated transcription"/>
    <property type="evidence" value="ECO:0007669"/>
    <property type="project" value="InterPro"/>
</dbReference>
<dbReference type="GO" id="GO:0043565">
    <property type="term" value="F:sequence-specific DNA binding"/>
    <property type="evidence" value="ECO:0007669"/>
    <property type="project" value="InterPro"/>
</dbReference>
<keyword evidence="5" id="KW-0805">Transcription regulation</keyword>
<organism evidence="12 13">
    <name type="scientific">Stephania cephalantha</name>
    <dbReference type="NCBI Taxonomy" id="152367"/>
    <lineage>
        <taxon>Eukaryota</taxon>
        <taxon>Viridiplantae</taxon>
        <taxon>Streptophyta</taxon>
        <taxon>Embryophyta</taxon>
        <taxon>Tracheophyta</taxon>
        <taxon>Spermatophyta</taxon>
        <taxon>Magnoliopsida</taxon>
        <taxon>Ranunculales</taxon>
        <taxon>Menispermaceae</taxon>
        <taxon>Menispermoideae</taxon>
        <taxon>Cissampelideae</taxon>
        <taxon>Stephania</taxon>
    </lineage>
</organism>
<dbReference type="PROSITE" id="PS50114">
    <property type="entry name" value="GATA_ZN_FINGER_2"/>
    <property type="match status" value="1"/>
</dbReference>
<dbReference type="Pfam" id="PF00320">
    <property type="entry name" value="GATA"/>
    <property type="match status" value="1"/>
</dbReference>
<evidence type="ECO:0000256" key="7">
    <source>
        <dbReference type="ARBA" id="ARBA00023242"/>
    </source>
</evidence>
<reference evidence="12 13" key="1">
    <citation type="submission" date="2024-01" db="EMBL/GenBank/DDBJ databases">
        <title>Genome assemblies of Stephania.</title>
        <authorList>
            <person name="Yang L."/>
        </authorList>
    </citation>
    <scope>NUCLEOTIDE SEQUENCE [LARGE SCALE GENOMIC DNA]</scope>
    <source>
        <strain evidence="12">JXDWG</strain>
        <tissue evidence="12">Leaf</tissue>
    </source>
</reference>
<sequence length="319" mass="35381">MTPTYLHSVALPSSPLEHSLEVQSHHQVLISSPISQASSSCSFSSPTYFDLNHQDHGLNYDEDQGKLRAISKDALNGGSSDDNDQFIPSYPSIPSMKNNINYGLKLSMIWKHDHDQDKEGANPSDIGSPNGSTSAKWMSSKMRLMKRMMNSSRPVSDNFHQNQQNPSNNSTNISNGNNIRVCSDCNTTKTPLWRSGPRGPKSLCNACGIRQRKARRAMAAAAISNALHHPNEASRGKVIMDHHKKEKKPLGKGYNHHYKKQRCKLAGAAPLSSAKKRSCFEDFTISLSKNSAFHRVFPQDEKEAAILLMALSYGLVLHR</sequence>
<evidence type="ECO:0000313" key="12">
    <source>
        <dbReference type="EMBL" id="KAK9101284.1"/>
    </source>
</evidence>